<gene>
    <name evidence="2" type="ORF">BpHYR1_033117</name>
</gene>
<keyword evidence="3" id="KW-1185">Reference proteome</keyword>
<evidence type="ECO:0000256" key="1">
    <source>
        <dbReference type="SAM" id="Phobius"/>
    </source>
</evidence>
<evidence type="ECO:0000313" key="3">
    <source>
        <dbReference type="Proteomes" id="UP000276133"/>
    </source>
</evidence>
<protein>
    <submittedName>
        <fullName evidence="2">Uncharacterized protein</fullName>
    </submittedName>
</protein>
<sequence>MKEKNRITNFLLLGETPSIKGVIGSNSVEYAEADFKITKQQSNKDLVRDLLNVFLVLNIFATVGCFSQVAFFSRTANREKLRTQSLIDSEIRSLVIAISAEKEFLEDF</sequence>
<dbReference type="AlphaFoldDB" id="A0A3M7PNF3"/>
<dbReference type="Proteomes" id="UP000276133">
    <property type="component" value="Unassembled WGS sequence"/>
</dbReference>
<keyword evidence="1" id="KW-0812">Transmembrane</keyword>
<keyword evidence="1" id="KW-0472">Membrane</keyword>
<reference evidence="2 3" key="1">
    <citation type="journal article" date="2018" name="Sci. Rep.">
        <title>Genomic signatures of local adaptation to the degree of environmental predictability in rotifers.</title>
        <authorList>
            <person name="Franch-Gras L."/>
            <person name="Hahn C."/>
            <person name="Garcia-Roger E.M."/>
            <person name="Carmona M.J."/>
            <person name="Serra M."/>
            <person name="Gomez A."/>
        </authorList>
    </citation>
    <scope>NUCLEOTIDE SEQUENCE [LARGE SCALE GENOMIC DNA]</scope>
    <source>
        <strain evidence="2">HYR1</strain>
    </source>
</reference>
<feature type="transmembrane region" description="Helical" evidence="1">
    <location>
        <begin position="50"/>
        <end position="72"/>
    </location>
</feature>
<keyword evidence="1" id="KW-1133">Transmembrane helix</keyword>
<comment type="caution">
    <text evidence="2">The sequence shown here is derived from an EMBL/GenBank/DDBJ whole genome shotgun (WGS) entry which is preliminary data.</text>
</comment>
<dbReference type="EMBL" id="REGN01009685">
    <property type="protein sequence ID" value="RNA00580.1"/>
    <property type="molecule type" value="Genomic_DNA"/>
</dbReference>
<evidence type="ECO:0000313" key="2">
    <source>
        <dbReference type="EMBL" id="RNA00580.1"/>
    </source>
</evidence>
<proteinExistence type="predicted"/>
<name>A0A3M7PNF3_BRAPC</name>
<accession>A0A3M7PNF3</accession>
<organism evidence="2 3">
    <name type="scientific">Brachionus plicatilis</name>
    <name type="common">Marine rotifer</name>
    <name type="synonym">Brachionus muelleri</name>
    <dbReference type="NCBI Taxonomy" id="10195"/>
    <lineage>
        <taxon>Eukaryota</taxon>
        <taxon>Metazoa</taxon>
        <taxon>Spiralia</taxon>
        <taxon>Gnathifera</taxon>
        <taxon>Rotifera</taxon>
        <taxon>Eurotatoria</taxon>
        <taxon>Monogononta</taxon>
        <taxon>Pseudotrocha</taxon>
        <taxon>Ploima</taxon>
        <taxon>Brachionidae</taxon>
        <taxon>Brachionus</taxon>
    </lineage>
</organism>